<dbReference type="WBParaSite" id="ASIM_0000571501-mRNA-1">
    <property type="protein sequence ID" value="ASIM_0000571501-mRNA-1"/>
    <property type="gene ID" value="ASIM_0000571501"/>
</dbReference>
<evidence type="ECO:0000313" key="4">
    <source>
        <dbReference type="WBParaSite" id="ASIM_0000571501-mRNA-1"/>
    </source>
</evidence>
<proteinExistence type="predicted"/>
<dbReference type="GO" id="GO:0007032">
    <property type="term" value="P:endosome organization"/>
    <property type="evidence" value="ECO:0007669"/>
    <property type="project" value="InterPro"/>
</dbReference>
<dbReference type="PANTHER" id="PTHR36983">
    <property type="entry name" value="DNAJ HOMOLOG SUBFAMILY C MEMBER 13"/>
    <property type="match status" value="1"/>
</dbReference>
<name>A0A0M3JDM7_ANISI</name>
<dbReference type="GO" id="GO:2000641">
    <property type="term" value="P:regulation of early endosome to late endosome transport"/>
    <property type="evidence" value="ECO:0007669"/>
    <property type="project" value="InterPro"/>
</dbReference>
<evidence type="ECO:0000259" key="1">
    <source>
        <dbReference type="Pfam" id="PF19432"/>
    </source>
</evidence>
<keyword evidence="3" id="KW-1185">Reference proteome</keyword>
<sequence length="141" mass="15640">MILASLVDGTRASGNHEVFVVGHKLDRAFRILPYGFLLDEDSEAQCMKHVIAPPPGLKRYDLIRRFNANIPYNGLTYSVAQEGFFTENKGKLIVGCLESVLNETYPPEGDLFSTAKCEAQLQCLHRLFASKSGFQAFTAVP</sequence>
<dbReference type="AlphaFoldDB" id="A0A0M3JDM7"/>
<evidence type="ECO:0000313" key="2">
    <source>
        <dbReference type="EMBL" id="VDK25646.1"/>
    </source>
</evidence>
<feature type="domain" description="DnaJ homologue subfamily C GRV2/DNAJC13 N-terminal" evidence="1">
    <location>
        <begin position="2"/>
        <end position="141"/>
    </location>
</feature>
<dbReference type="GO" id="GO:0006898">
    <property type="term" value="P:receptor-mediated endocytosis"/>
    <property type="evidence" value="ECO:0007669"/>
    <property type="project" value="TreeGrafter"/>
</dbReference>
<organism evidence="4">
    <name type="scientific">Anisakis simplex</name>
    <name type="common">Herring worm</name>
    <dbReference type="NCBI Taxonomy" id="6269"/>
    <lineage>
        <taxon>Eukaryota</taxon>
        <taxon>Metazoa</taxon>
        <taxon>Ecdysozoa</taxon>
        <taxon>Nematoda</taxon>
        <taxon>Chromadorea</taxon>
        <taxon>Rhabditida</taxon>
        <taxon>Spirurina</taxon>
        <taxon>Ascaridomorpha</taxon>
        <taxon>Ascaridoidea</taxon>
        <taxon>Anisakidae</taxon>
        <taxon>Anisakis</taxon>
        <taxon>Anisakis simplex complex</taxon>
    </lineage>
</organism>
<dbReference type="EMBL" id="UYRR01010846">
    <property type="protein sequence ID" value="VDK25646.1"/>
    <property type="molecule type" value="Genomic_DNA"/>
</dbReference>
<reference evidence="4" key="1">
    <citation type="submission" date="2017-02" db="UniProtKB">
        <authorList>
            <consortium name="WormBaseParasite"/>
        </authorList>
    </citation>
    <scope>IDENTIFICATION</scope>
</reference>
<dbReference type="PANTHER" id="PTHR36983:SF2">
    <property type="entry name" value="DNAJ HOMOLOG SUBFAMILY C MEMBER 13"/>
    <property type="match status" value="1"/>
</dbReference>
<evidence type="ECO:0000313" key="3">
    <source>
        <dbReference type="Proteomes" id="UP000267096"/>
    </source>
</evidence>
<reference evidence="2 3" key="2">
    <citation type="submission" date="2018-11" db="EMBL/GenBank/DDBJ databases">
        <authorList>
            <consortium name="Pathogen Informatics"/>
        </authorList>
    </citation>
    <scope>NUCLEOTIDE SEQUENCE [LARGE SCALE GENOMIC DNA]</scope>
</reference>
<accession>A0A0M3JDM7</accession>
<protein>
    <submittedName>
        <fullName evidence="4">DnaJ homolog subfamily C member 13 (inferred by orthology to a human protein)</fullName>
    </submittedName>
</protein>
<dbReference type="InterPro" id="IPR045802">
    <property type="entry name" value="GRV2/DNAJC13_N"/>
</dbReference>
<dbReference type="Pfam" id="PF19432">
    <property type="entry name" value="RME-8_N"/>
    <property type="match status" value="1"/>
</dbReference>
<gene>
    <name evidence="2" type="ORF">ASIM_LOCUS5507</name>
</gene>
<dbReference type="Proteomes" id="UP000267096">
    <property type="component" value="Unassembled WGS sequence"/>
</dbReference>
<dbReference type="OrthoDB" id="69656at2759"/>
<dbReference type="InterPro" id="IPR044978">
    <property type="entry name" value="GRV2/DNAJC13"/>
</dbReference>
<dbReference type="GO" id="GO:0010008">
    <property type="term" value="C:endosome membrane"/>
    <property type="evidence" value="ECO:0007669"/>
    <property type="project" value="TreeGrafter"/>
</dbReference>